<gene>
    <name evidence="1" type="ORF">BDR25DRAFT_375141</name>
</gene>
<comment type="caution">
    <text evidence="1">The sequence shown here is derived from an EMBL/GenBank/DDBJ whole genome shotgun (WGS) entry which is preliminary data.</text>
</comment>
<sequence>MRALRLAASKEDAVFLRVIVARHSNAQQRTVRHSNALKMSLISLPLELFQATITETVWLVGLRQAVNLRLVCKLFDTEAKRAICALPTFDTAYRHSLPDGLQLPQKMDLAMTTTLILTKMNAKDAAKRPLCLAITRAVDHLEDEFGQKKAGLRLEFIEALARASVHALPLCEITDCLVTNPTVQIDNLWWSRENEPWRFHTFRRKHPGVEPLRHPIEYLAPSSDKYADTTREGALIAALSTKRFQLARRLLESGVNGITTSYAFGVPLKVAALTGAQEIVRMILDRVLGQRKEDDLEAPDIIESARQCVLQGAAANGHVHILRMIWEVPEYNWESLGTGLTRSIKLAVENGHEGIASFLLQHRTPIPLRESAQHDSRQALERRELKFWRNLTTTATRLDCENILRIALEHFPYENDEWISHELKKGA</sequence>
<dbReference type="EMBL" id="MU003494">
    <property type="protein sequence ID" value="KAF2476288.1"/>
    <property type="molecule type" value="Genomic_DNA"/>
</dbReference>
<name>A0ACB6RBZ5_9PLEO</name>
<organism evidence="1 2">
    <name type="scientific">Lindgomyces ingoldianus</name>
    <dbReference type="NCBI Taxonomy" id="673940"/>
    <lineage>
        <taxon>Eukaryota</taxon>
        <taxon>Fungi</taxon>
        <taxon>Dikarya</taxon>
        <taxon>Ascomycota</taxon>
        <taxon>Pezizomycotina</taxon>
        <taxon>Dothideomycetes</taxon>
        <taxon>Pleosporomycetidae</taxon>
        <taxon>Pleosporales</taxon>
        <taxon>Lindgomycetaceae</taxon>
        <taxon>Lindgomyces</taxon>
    </lineage>
</organism>
<evidence type="ECO:0000313" key="2">
    <source>
        <dbReference type="Proteomes" id="UP000799755"/>
    </source>
</evidence>
<evidence type="ECO:0000313" key="1">
    <source>
        <dbReference type="EMBL" id="KAF2476288.1"/>
    </source>
</evidence>
<dbReference type="Proteomes" id="UP000799755">
    <property type="component" value="Unassembled WGS sequence"/>
</dbReference>
<keyword evidence="2" id="KW-1185">Reference proteome</keyword>
<reference evidence="1" key="1">
    <citation type="journal article" date="2020" name="Stud. Mycol.">
        <title>101 Dothideomycetes genomes: a test case for predicting lifestyles and emergence of pathogens.</title>
        <authorList>
            <person name="Haridas S."/>
            <person name="Albert R."/>
            <person name="Binder M."/>
            <person name="Bloem J."/>
            <person name="Labutti K."/>
            <person name="Salamov A."/>
            <person name="Andreopoulos B."/>
            <person name="Baker S."/>
            <person name="Barry K."/>
            <person name="Bills G."/>
            <person name="Bluhm B."/>
            <person name="Cannon C."/>
            <person name="Castanera R."/>
            <person name="Culley D."/>
            <person name="Daum C."/>
            <person name="Ezra D."/>
            <person name="Gonzalez J."/>
            <person name="Henrissat B."/>
            <person name="Kuo A."/>
            <person name="Liang C."/>
            <person name="Lipzen A."/>
            <person name="Lutzoni F."/>
            <person name="Magnuson J."/>
            <person name="Mondo S."/>
            <person name="Nolan M."/>
            <person name="Ohm R."/>
            <person name="Pangilinan J."/>
            <person name="Park H.-J."/>
            <person name="Ramirez L."/>
            <person name="Alfaro M."/>
            <person name="Sun H."/>
            <person name="Tritt A."/>
            <person name="Yoshinaga Y."/>
            <person name="Zwiers L.-H."/>
            <person name="Turgeon B."/>
            <person name="Goodwin S."/>
            <person name="Spatafora J."/>
            <person name="Crous P."/>
            <person name="Grigoriev I."/>
        </authorList>
    </citation>
    <scope>NUCLEOTIDE SEQUENCE</scope>
    <source>
        <strain evidence="1">ATCC 200398</strain>
    </source>
</reference>
<protein>
    <submittedName>
        <fullName evidence="1">Uncharacterized protein</fullName>
    </submittedName>
</protein>
<accession>A0ACB6RBZ5</accession>
<proteinExistence type="predicted"/>